<accession>A0ABW9YQ40</accession>
<evidence type="ECO:0000259" key="1">
    <source>
        <dbReference type="Pfam" id="PF13439"/>
    </source>
</evidence>
<evidence type="ECO:0000313" key="3">
    <source>
        <dbReference type="Proteomes" id="UP000738517"/>
    </source>
</evidence>
<name>A0ABW9YQ40_9GAMM</name>
<dbReference type="Pfam" id="PF13439">
    <property type="entry name" value="Glyco_transf_4"/>
    <property type="match status" value="1"/>
</dbReference>
<reference evidence="2 3" key="1">
    <citation type="journal article" date="2017" name="Int. J. Syst. Evol. Microbiol.">
        <title>Photobacterium alginatilyticum sp. nov., a marine bacterium isolated from bottom seawater.</title>
        <authorList>
            <person name="Wang X."/>
            <person name="Wang Y."/>
            <person name="Yang X."/>
            <person name="Sun H."/>
            <person name="Li B."/>
            <person name="Zhang X.H."/>
        </authorList>
    </citation>
    <scope>NUCLEOTIDE SEQUENCE [LARGE SCALE GENOMIC DNA]</scope>
    <source>
        <strain evidence="2 3">P03D4</strain>
    </source>
</reference>
<dbReference type="Gene3D" id="3.40.50.2000">
    <property type="entry name" value="Glycogen Phosphorylase B"/>
    <property type="match status" value="2"/>
</dbReference>
<dbReference type="Proteomes" id="UP000738517">
    <property type="component" value="Unassembled WGS sequence"/>
</dbReference>
<dbReference type="PANTHER" id="PTHR12526">
    <property type="entry name" value="GLYCOSYLTRANSFERASE"/>
    <property type="match status" value="1"/>
</dbReference>
<evidence type="ECO:0000313" key="2">
    <source>
        <dbReference type="EMBL" id="NBI56034.1"/>
    </source>
</evidence>
<sequence>MVYLFVDSSGFGGVESHIQQLARLISRQGVDVEVVFFRRYSSHPLYVLLAESQIPFRFISDSTCSAFFRRLNAGDVVHAHGYKAALIARLYRLLSSYQLVVSFHAGEALSGKLALYEGLNRATSFLSRNIAVSQRIQSQIPFNCELLRNFIFDLPPMTKRQRHTQLQVGFVGRLSAEKGIDRFVHLSRQLPACRFHVFGDGELRSILEGAGEIHWHGAVESMDSYWRQLDLLVISSRAEGLPMAALEAMAHGVPVVATNVGEIASLLPSRSLVAEPQWEQLMVLIDDIDLAGDVGWLQLSQYSQHRIATHFAAETRWPQLAHIYQLGTS</sequence>
<dbReference type="Pfam" id="PF13692">
    <property type="entry name" value="Glyco_trans_1_4"/>
    <property type="match status" value="1"/>
</dbReference>
<feature type="domain" description="Glycosyltransferase subfamily 4-like N-terminal" evidence="1">
    <location>
        <begin position="11"/>
        <end position="139"/>
    </location>
</feature>
<gene>
    <name evidence="2" type="ORF">EIZ48_26360</name>
</gene>
<dbReference type="EMBL" id="RSEJ01000044">
    <property type="protein sequence ID" value="NBI56034.1"/>
    <property type="molecule type" value="Genomic_DNA"/>
</dbReference>
<protein>
    <submittedName>
        <fullName evidence="2">Glycosyltransferase</fullName>
    </submittedName>
</protein>
<proteinExistence type="predicted"/>
<dbReference type="CDD" id="cd03801">
    <property type="entry name" value="GT4_PimA-like"/>
    <property type="match status" value="1"/>
</dbReference>
<comment type="caution">
    <text evidence="2">The sequence shown here is derived from an EMBL/GenBank/DDBJ whole genome shotgun (WGS) entry which is preliminary data.</text>
</comment>
<keyword evidence="3" id="KW-1185">Reference proteome</keyword>
<dbReference type="SUPFAM" id="SSF53756">
    <property type="entry name" value="UDP-Glycosyltransferase/glycogen phosphorylase"/>
    <property type="match status" value="1"/>
</dbReference>
<dbReference type="InterPro" id="IPR028098">
    <property type="entry name" value="Glyco_trans_4-like_N"/>
</dbReference>
<dbReference type="RefSeq" id="WP_160658208.1">
    <property type="nucleotide sequence ID" value="NZ_RSEJ01000044.1"/>
</dbReference>
<organism evidence="2 3">
    <name type="scientific">Photobacterium alginatilyticum</name>
    <dbReference type="NCBI Taxonomy" id="1775171"/>
    <lineage>
        <taxon>Bacteria</taxon>
        <taxon>Pseudomonadati</taxon>
        <taxon>Pseudomonadota</taxon>
        <taxon>Gammaproteobacteria</taxon>
        <taxon>Vibrionales</taxon>
        <taxon>Vibrionaceae</taxon>
        <taxon>Photobacterium</taxon>
    </lineage>
</organism>